<keyword evidence="4" id="KW-0812">Transmembrane</keyword>
<dbReference type="InterPro" id="IPR052031">
    <property type="entry name" value="Membrane_Transporter-Flippase"/>
</dbReference>
<name>A0A288QRZ0_9LACO</name>
<comment type="subcellular location">
    <subcellularLocation>
        <location evidence="1">Cell membrane</location>
        <topology evidence="1">Multi-pass membrane protein</topology>
    </subcellularLocation>
</comment>
<evidence type="ECO:0000256" key="6">
    <source>
        <dbReference type="ARBA" id="ARBA00023136"/>
    </source>
</evidence>
<dbReference type="CDD" id="cd13138">
    <property type="entry name" value="MATE_yoeA_like"/>
    <property type="match status" value="1"/>
</dbReference>
<evidence type="ECO:0000256" key="4">
    <source>
        <dbReference type="ARBA" id="ARBA00022692"/>
    </source>
</evidence>
<evidence type="ECO:0000256" key="3">
    <source>
        <dbReference type="ARBA" id="ARBA00022475"/>
    </source>
</evidence>
<keyword evidence="5" id="KW-1133">Transmembrane helix</keyword>
<dbReference type="PIRSF" id="PIRSF006603">
    <property type="entry name" value="DinF"/>
    <property type="match status" value="1"/>
</dbReference>
<dbReference type="Proteomes" id="UP000254912">
    <property type="component" value="Unassembled WGS sequence"/>
</dbReference>
<dbReference type="Pfam" id="PF01554">
    <property type="entry name" value="MatE"/>
    <property type="match status" value="2"/>
</dbReference>
<evidence type="ECO:0000313" key="8">
    <source>
        <dbReference type="Proteomes" id="UP000254912"/>
    </source>
</evidence>
<proteinExistence type="predicted"/>
<keyword evidence="3" id="KW-1003">Cell membrane</keyword>
<dbReference type="KEGG" id="wso:WSWS_00031"/>
<evidence type="ECO:0000256" key="1">
    <source>
        <dbReference type="ARBA" id="ARBA00004651"/>
    </source>
</evidence>
<dbReference type="PANTHER" id="PTHR43549">
    <property type="entry name" value="MULTIDRUG RESISTANCE PROTEIN YPNP-RELATED"/>
    <property type="match status" value="1"/>
</dbReference>
<dbReference type="AlphaFoldDB" id="A0A288QRZ0"/>
<evidence type="ECO:0000256" key="2">
    <source>
        <dbReference type="ARBA" id="ARBA00022448"/>
    </source>
</evidence>
<organism evidence="7 8">
    <name type="scientific">Weissella soli</name>
    <dbReference type="NCBI Taxonomy" id="155866"/>
    <lineage>
        <taxon>Bacteria</taxon>
        <taxon>Bacillati</taxon>
        <taxon>Bacillota</taxon>
        <taxon>Bacilli</taxon>
        <taxon>Lactobacillales</taxon>
        <taxon>Lactobacillaceae</taxon>
        <taxon>Weissella</taxon>
    </lineage>
</organism>
<gene>
    <name evidence="7" type="ORF">DFP99_1021</name>
</gene>
<keyword evidence="2" id="KW-0813">Transport</keyword>
<dbReference type="NCBIfam" id="TIGR00797">
    <property type="entry name" value="matE"/>
    <property type="match status" value="1"/>
</dbReference>
<dbReference type="GO" id="GO:0015297">
    <property type="term" value="F:antiporter activity"/>
    <property type="evidence" value="ECO:0007669"/>
    <property type="project" value="InterPro"/>
</dbReference>
<reference evidence="7 8" key="1">
    <citation type="submission" date="2018-07" db="EMBL/GenBank/DDBJ databases">
        <title>Genomic Encyclopedia of Type Strains, Phase III (KMG-III): the genomes of soil and plant-associated and newly described type strains.</title>
        <authorList>
            <person name="Whitman W."/>
        </authorList>
    </citation>
    <scope>NUCLEOTIDE SEQUENCE [LARGE SCALE GENOMIC DNA]</scope>
    <source>
        <strain evidence="7 8">CECT 7031</strain>
    </source>
</reference>
<dbReference type="EMBL" id="QRAS01000002">
    <property type="protein sequence ID" value="RDL06638.1"/>
    <property type="molecule type" value="Genomic_DNA"/>
</dbReference>
<comment type="caution">
    <text evidence="7">The sequence shown here is derived from an EMBL/GenBank/DDBJ whole genome shotgun (WGS) entry which is preliminary data.</text>
</comment>
<dbReference type="InterPro" id="IPR048279">
    <property type="entry name" value="MdtK-like"/>
</dbReference>
<dbReference type="GO" id="GO:0042910">
    <property type="term" value="F:xenobiotic transmembrane transporter activity"/>
    <property type="evidence" value="ECO:0007669"/>
    <property type="project" value="InterPro"/>
</dbReference>
<dbReference type="GeneID" id="94545246"/>
<dbReference type="InterPro" id="IPR002528">
    <property type="entry name" value="MATE_fam"/>
</dbReference>
<sequence>MQDLTKGNPTKLILMFTFPIILGYLMQQLYNFVDTLIVGQTLGVDALAAVGSTGAIMFLSLGFVGGFSSGMSIITATRFGAKDLAGVRKSFGQSILASIIITIGLTIISLVGVRPLLILMQTPHEILDMAHTFIVIILGGVATQMGYNVISNAMRAVGNSNAPLYHLIVGMLLNIGLEFLFILVFHWGVAGAAIATVIAYGVSTVTSVWHVYKFIPTLRLSRQDLVWDGAEIRAHLAAGLPLGFQQSIIAIGSVTLQAAVNSLGTDAVAANAAASKVDQLVVLVLMSFGVTMATYVAQNHGAGQYDRILVGMRQTLMMSIGVAILLGIGEVFGGHWLVQLFVDQSDQAAGSVMKLAQIFFYANGPLYAILAVLFVLRYAIQGLGDTRTPTLAGIGEMVARTVAAFGLVSVFGFWGASFANPLAWTASVAFLIPAWLQYEREIKAKA</sequence>
<dbReference type="GO" id="GO:0005886">
    <property type="term" value="C:plasma membrane"/>
    <property type="evidence" value="ECO:0007669"/>
    <property type="project" value="UniProtKB-SubCell"/>
</dbReference>
<accession>A0A288QRZ0</accession>
<evidence type="ECO:0000256" key="5">
    <source>
        <dbReference type="ARBA" id="ARBA00022989"/>
    </source>
</evidence>
<protein>
    <submittedName>
        <fullName evidence="7">Putative MATE family efflux protein</fullName>
    </submittedName>
</protein>
<dbReference type="PANTHER" id="PTHR43549:SF3">
    <property type="entry name" value="MULTIDRUG RESISTANCE PROTEIN YPNP-RELATED"/>
    <property type="match status" value="1"/>
</dbReference>
<dbReference type="OrthoDB" id="9776324at2"/>
<evidence type="ECO:0000313" key="7">
    <source>
        <dbReference type="EMBL" id="RDL06638.1"/>
    </source>
</evidence>
<dbReference type="RefSeq" id="WP_070229362.1">
    <property type="nucleotide sequence ID" value="NZ_BJYO01000003.1"/>
</dbReference>
<keyword evidence="6" id="KW-0472">Membrane</keyword>
<keyword evidence="8" id="KW-1185">Reference proteome</keyword>